<proteinExistence type="predicted"/>
<sequence>MASGVESIAPAERLPNIGMFAKSSDMLILPALKDKLLVSFNSNFCL</sequence>
<name>A0ABU4WIV8_9BACT</name>
<reference evidence="1 2" key="1">
    <citation type="submission" date="2022-03" db="EMBL/GenBank/DDBJ databases">
        <title>Novel taxa within the pig intestine.</title>
        <authorList>
            <person name="Wylensek D."/>
            <person name="Bishof K."/>
            <person name="Afrizal A."/>
            <person name="Clavel T."/>
        </authorList>
    </citation>
    <scope>NUCLEOTIDE SEQUENCE [LARGE SCALE GENOMIC DNA]</scope>
    <source>
        <strain evidence="1 2">CLA-KB-P66</strain>
    </source>
</reference>
<gene>
    <name evidence="1" type="ORF">MOX91_08210</name>
</gene>
<comment type="caution">
    <text evidence="1">The sequence shown here is derived from an EMBL/GenBank/DDBJ whole genome shotgun (WGS) entry which is preliminary data.</text>
</comment>
<protein>
    <submittedName>
        <fullName evidence="1">Uncharacterized protein</fullName>
    </submittedName>
</protein>
<dbReference type="Proteomes" id="UP001275932">
    <property type="component" value="Unassembled WGS sequence"/>
</dbReference>
<organism evidence="1 2">
    <name type="scientific">Intestinicryptomonas porci</name>
    <dbReference type="NCBI Taxonomy" id="2926320"/>
    <lineage>
        <taxon>Bacteria</taxon>
        <taxon>Pseudomonadati</taxon>
        <taxon>Verrucomicrobiota</taxon>
        <taxon>Opitutia</taxon>
        <taxon>Opitutales</taxon>
        <taxon>Intestinicryptomonaceae</taxon>
        <taxon>Intestinicryptomonas</taxon>
    </lineage>
</organism>
<evidence type="ECO:0000313" key="2">
    <source>
        <dbReference type="Proteomes" id="UP001275932"/>
    </source>
</evidence>
<evidence type="ECO:0000313" key="1">
    <source>
        <dbReference type="EMBL" id="MDX8416154.1"/>
    </source>
</evidence>
<accession>A0ABU4WIV8</accession>
<dbReference type="EMBL" id="JALBUT010000009">
    <property type="protein sequence ID" value="MDX8416154.1"/>
    <property type="molecule type" value="Genomic_DNA"/>
</dbReference>
<keyword evidence="2" id="KW-1185">Reference proteome</keyword>